<evidence type="ECO:0000256" key="3">
    <source>
        <dbReference type="ARBA" id="ARBA00022989"/>
    </source>
</evidence>
<feature type="compositionally biased region" description="Basic and acidic residues" evidence="5">
    <location>
        <begin position="81"/>
        <end position="92"/>
    </location>
</feature>
<feature type="region of interest" description="Disordered" evidence="5">
    <location>
        <begin position="288"/>
        <end position="374"/>
    </location>
</feature>
<feature type="compositionally biased region" description="Low complexity" evidence="5">
    <location>
        <begin position="1210"/>
        <end position="1219"/>
    </location>
</feature>
<dbReference type="InterPro" id="IPR050829">
    <property type="entry name" value="CorA_MIT"/>
</dbReference>
<accession>A0A553I1Y7</accession>
<feature type="region of interest" description="Disordered" evidence="5">
    <location>
        <begin position="1098"/>
        <end position="1118"/>
    </location>
</feature>
<sequence length="1478" mass="167815">MSKLYADFKPYAPVVALGAAVVSVGLSLFNLYLQQQNKQNSEDVVEAARIIEEYRESMDYRQFIEAGPSHYPEPEPVPTPKADRDPDSESIRSKSGSKSSSKSKSKSDRKSKSKDNRKSESTSDVTKQRVKVFPDLSTLWMIIGCLEFRGRDNFFEDTNIFWEQEIQHQIQLGSHPLDAKRAVLEDRESWKIDCERELRRIDFLRKTLAADETESNLVERLEESRFQWRKSEAYITGIDRVRMSREESDKPDVPPQRDSMPLSRFTYMEDADENGDILLGVAPKYARSIAPGSPRRQQPNTSKTRKHVRSVAGVHSSTNPSISTAHPTTSKGKSESKSEDERISGAVVVSSEQRPTVRSAKTGPPVFDSRDYRPYEPEKDFNVYILQLENGKGTNVKDDRVRGSFPNQTTTIAKLSPYIDQDASLLHGEQRPGSIRYLHIPANNMQDILSRYIGDKPKIPEGPNGYTTPKKSYWGDQSHSYYDVRTPPNTRHIRPSCTMVSASTDRAERPLKIMALFMPYLHWETSRKYHQFAVEIDHVMEEAGIRNFRLEEENRGKRLEEESIVHNNSLESEAMRSATSQKEPNRRSIRWRSPVDQSNDWANKQILTIPPKAGNHTAKPISVGSLAEGSNLVSIRHQRNEKGRIQVEIPLGRYLFLASRLYESMENYRDKMLLRKYLLQELPMHPRRTLDQAARSAFNSNRQSDKTQGLRPEHESSRTLPTGQYKANIQKAPFVVMVDQLWMWILDENTIITCFPKQYGSNEDDESGCYNQLFDQTNELNNTLKVDTISSDFSRRVEIVLDKLIIWTKHVTQLDAPKRELNDIILELQEIFHITENQRNILRKFVSNAEHMLNPIRISQQNEDGTVSRNLLELSRVDNGEHEKGSRDTKREGDYYWFKKKADKLHTKLDQRVKKLETLRSDALRAVEYIKAFESLHTSKQQLINSDRQANTILKCVVIVTIFFLPLSFVTGFFGMNNAYMPIKRSPDQDRPRLMSTIISYVSSPALKNETALDTNDQNQMSAARIPTTVVSPQNFNQEVTSVPPPIQPSLPQQQATAHPLRFNSANGPLSSTINNSHFNITHNSTINFEPEMDLSDAGDSTKTVISSSDHNINSANESRVGIPMSSRSYQRHPKFTNRFVKAFINFIYAPWIYKIPKEMVRVTWKCRCGKTLHINVDKIHEQEAVSYAQEASGAPESVRVLSSDSDTKGGSSRSTESTGESDRNSISSYDSKDTSQSSISTAQQILPSFPQGTNRYLLLCVTTGLHQIKLAQIDVTNIAYDATLYSKIKEAYSEMRGSLSKNILVVPKTVEYVKFELVRFKKSGACVGNYETNSIPSIKEVIRQEYTFNPCPPRIGRLPIQPHIFMHSFLNPGDHSGSLAVSQLPKKVNEMLRMTELDNSQELPYGWGIFIVEGFNETLVAYIVLLVLSIILLVVVLWSSILKDISGGVGIGQFGLGFAAVLFPAAIIMLKSCFGLL</sequence>
<evidence type="ECO:0000256" key="5">
    <source>
        <dbReference type="SAM" id="MobiDB-lite"/>
    </source>
</evidence>
<dbReference type="Proteomes" id="UP000319160">
    <property type="component" value="Unassembled WGS sequence"/>
</dbReference>
<dbReference type="STRING" id="2512241.A0A553I1Y7"/>
<feature type="compositionally biased region" description="Basic and acidic residues" evidence="5">
    <location>
        <begin position="242"/>
        <end position="252"/>
    </location>
</feature>
<evidence type="ECO:0000256" key="6">
    <source>
        <dbReference type="SAM" id="Phobius"/>
    </source>
</evidence>
<comment type="caution">
    <text evidence="7">The sequence shown here is derived from an EMBL/GenBank/DDBJ whole genome shotgun (WGS) entry which is preliminary data.</text>
</comment>
<feature type="compositionally biased region" description="Low complexity" evidence="5">
    <location>
        <begin position="1226"/>
        <end position="1236"/>
    </location>
</feature>
<dbReference type="EMBL" id="VFLP01000024">
    <property type="protein sequence ID" value="TRX94215.1"/>
    <property type="molecule type" value="Genomic_DNA"/>
</dbReference>
<dbReference type="InterPro" id="IPR045863">
    <property type="entry name" value="CorA_TM1_TM2"/>
</dbReference>
<feature type="transmembrane region" description="Helical" evidence="6">
    <location>
        <begin position="1420"/>
        <end position="1440"/>
    </location>
</feature>
<organism evidence="7 8">
    <name type="scientific">Xylaria flabelliformis</name>
    <dbReference type="NCBI Taxonomy" id="2512241"/>
    <lineage>
        <taxon>Eukaryota</taxon>
        <taxon>Fungi</taxon>
        <taxon>Dikarya</taxon>
        <taxon>Ascomycota</taxon>
        <taxon>Pezizomycotina</taxon>
        <taxon>Sordariomycetes</taxon>
        <taxon>Xylariomycetidae</taxon>
        <taxon>Xylariales</taxon>
        <taxon>Xylariaceae</taxon>
        <taxon>Xylaria</taxon>
    </lineage>
</organism>
<reference evidence="8" key="1">
    <citation type="submission" date="2019-06" db="EMBL/GenBank/DDBJ databases">
        <title>Draft genome sequence of the griseofulvin-producing fungus Xylaria cubensis strain G536.</title>
        <authorList>
            <person name="Mead M.E."/>
            <person name="Raja H.A."/>
            <person name="Steenwyk J.L."/>
            <person name="Knowles S.L."/>
            <person name="Oberlies N.H."/>
            <person name="Rokas A."/>
        </authorList>
    </citation>
    <scope>NUCLEOTIDE SEQUENCE [LARGE SCALE GENOMIC DNA]</scope>
    <source>
        <strain evidence="8">G536</strain>
    </source>
</reference>
<feature type="region of interest" description="Disordered" evidence="5">
    <location>
        <begin position="66"/>
        <end position="126"/>
    </location>
</feature>
<dbReference type="GO" id="GO:0046873">
    <property type="term" value="F:metal ion transmembrane transporter activity"/>
    <property type="evidence" value="ECO:0007669"/>
    <property type="project" value="InterPro"/>
</dbReference>
<protein>
    <submittedName>
        <fullName evidence="7">Uncharacterized protein</fullName>
    </submittedName>
</protein>
<comment type="subcellular location">
    <subcellularLocation>
        <location evidence="1">Membrane</location>
        <topology evidence="1">Multi-pass membrane protein</topology>
    </subcellularLocation>
</comment>
<evidence type="ECO:0000313" key="7">
    <source>
        <dbReference type="EMBL" id="TRX94215.1"/>
    </source>
</evidence>
<keyword evidence="2 6" id="KW-0812">Transmembrane</keyword>
<dbReference type="Gene3D" id="1.20.58.340">
    <property type="entry name" value="Magnesium transport protein CorA, transmembrane region"/>
    <property type="match status" value="1"/>
</dbReference>
<name>A0A553I1Y7_9PEZI</name>
<dbReference type="SUPFAM" id="SSF144083">
    <property type="entry name" value="Magnesium transport protein CorA, transmembrane region"/>
    <property type="match status" value="1"/>
</dbReference>
<feature type="region of interest" description="Disordered" evidence="5">
    <location>
        <begin position="1188"/>
        <end position="1236"/>
    </location>
</feature>
<feature type="compositionally biased region" description="Basic and acidic residues" evidence="5">
    <location>
        <begin position="332"/>
        <end position="343"/>
    </location>
</feature>
<feature type="compositionally biased region" description="Polar residues" evidence="5">
    <location>
        <begin position="567"/>
        <end position="582"/>
    </location>
</feature>
<feature type="transmembrane region" description="Helical" evidence="6">
    <location>
        <begin position="952"/>
        <end position="976"/>
    </location>
</feature>
<feature type="transmembrane region" description="Helical" evidence="6">
    <location>
        <begin position="12"/>
        <end position="33"/>
    </location>
</feature>
<feature type="compositionally biased region" description="Polar residues" evidence="5">
    <location>
        <begin position="315"/>
        <end position="329"/>
    </location>
</feature>
<evidence type="ECO:0000256" key="2">
    <source>
        <dbReference type="ARBA" id="ARBA00022692"/>
    </source>
</evidence>
<dbReference type="InterPro" id="IPR002523">
    <property type="entry name" value="MgTranspt_CorA/ZnTranspt_ZntB"/>
</dbReference>
<feature type="compositionally biased region" description="Basic and acidic residues" evidence="5">
    <location>
        <begin position="105"/>
        <end position="121"/>
    </location>
</feature>
<feature type="region of interest" description="Disordered" evidence="5">
    <location>
        <begin position="242"/>
        <end position="261"/>
    </location>
</feature>
<dbReference type="OrthoDB" id="409136at2759"/>
<feature type="transmembrane region" description="Helical" evidence="6">
    <location>
        <begin position="1452"/>
        <end position="1471"/>
    </location>
</feature>
<feature type="region of interest" description="Disordered" evidence="5">
    <location>
        <begin position="696"/>
        <end position="723"/>
    </location>
</feature>
<feature type="region of interest" description="Disordered" evidence="5">
    <location>
        <begin position="567"/>
        <end position="588"/>
    </location>
</feature>
<gene>
    <name evidence="7" type="ORF">FHL15_004983</name>
</gene>
<evidence type="ECO:0000256" key="1">
    <source>
        <dbReference type="ARBA" id="ARBA00004141"/>
    </source>
</evidence>
<feature type="compositionally biased region" description="Polar residues" evidence="5">
    <location>
        <begin position="1099"/>
        <end position="1118"/>
    </location>
</feature>
<keyword evidence="4 6" id="KW-0472">Membrane</keyword>
<dbReference type="PANTHER" id="PTHR47685">
    <property type="entry name" value="MAGNESIUM TRANSPORT PROTEIN CORA"/>
    <property type="match status" value="1"/>
</dbReference>
<keyword evidence="3 6" id="KW-1133">Transmembrane helix</keyword>
<keyword evidence="8" id="KW-1185">Reference proteome</keyword>
<evidence type="ECO:0000256" key="4">
    <source>
        <dbReference type="ARBA" id="ARBA00023136"/>
    </source>
</evidence>
<dbReference type="Pfam" id="PF01544">
    <property type="entry name" value="CorA"/>
    <property type="match status" value="1"/>
</dbReference>
<proteinExistence type="predicted"/>
<evidence type="ECO:0000313" key="8">
    <source>
        <dbReference type="Proteomes" id="UP000319160"/>
    </source>
</evidence>
<dbReference type="GO" id="GO:0016020">
    <property type="term" value="C:membrane"/>
    <property type="evidence" value="ECO:0007669"/>
    <property type="project" value="UniProtKB-SubCell"/>
</dbReference>
<dbReference type="PANTHER" id="PTHR47685:SF1">
    <property type="entry name" value="MAGNESIUM TRANSPORT PROTEIN CORA"/>
    <property type="match status" value="1"/>
</dbReference>